<protein>
    <recommendedName>
        <fullName evidence="3">Lipoprotein</fullName>
    </recommendedName>
</protein>
<sequence length="65" mass="6483">MADEAGTEAGGAGAAAVTVTVAVGCGRGFASSCVFSWLEPATTRTTNQIEARTTVTALPTLPSRP</sequence>
<evidence type="ECO:0008006" key="3">
    <source>
        <dbReference type="Google" id="ProtNLM"/>
    </source>
</evidence>
<proteinExistence type="predicted"/>
<comment type="caution">
    <text evidence="1">The sequence shown here is derived from an EMBL/GenBank/DDBJ whole genome shotgun (WGS) entry which is preliminary data.</text>
</comment>
<dbReference type="RefSeq" id="WP_394317367.1">
    <property type="nucleotide sequence ID" value="NZ_JBHMQV010000007.1"/>
</dbReference>
<evidence type="ECO:0000313" key="1">
    <source>
        <dbReference type="EMBL" id="MFC0843574.1"/>
    </source>
</evidence>
<organism evidence="1 2">
    <name type="scientific">Streptomyces noboritoensis</name>
    <dbReference type="NCBI Taxonomy" id="67337"/>
    <lineage>
        <taxon>Bacteria</taxon>
        <taxon>Bacillati</taxon>
        <taxon>Actinomycetota</taxon>
        <taxon>Actinomycetes</taxon>
        <taxon>Kitasatosporales</taxon>
        <taxon>Streptomycetaceae</taxon>
        <taxon>Streptomyces</taxon>
    </lineage>
</organism>
<accession>A0ABV6TEL4</accession>
<name>A0ABV6TEL4_9ACTN</name>
<gene>
    <name evidence="1" type="ORF">ACFH04_07500</name>
</gene>
<keyword evidence="2" id="KW-1185">Reference proteome</keyword>
<dbReference type="Proteomes" id="UP001589887">
    <property type="component" value="Unassembled WGS sequence"/>
</dbReference>
<evidence type="ECO:0000313" key="2">
    <source>
        <dbReference type="Proteomes" id="UP001589887"/>
    </source>
</evidence>
<dbReference type="EMBL" id="JBHMQV010000007">
    <property type="protein sequence ID" value="MFC0843574.1"/>
    <property type="molecule type" value="Genomic_DNA"/>
</dbReference>
<reference evidence="1 2" key="1">
    <citation type="submission" date="2024-09" db="EMBL/GenBank/DDBJ databases">
        <authorList>
            <person name="Sun Q."/>
            <person name="Mori K."/>
        </authorList>
    </citation>
    <scope>NUCLEOTIDE SEQUENCE [LARGE SCALE GENOMIC DNA]</scope>
    <source>
        <strain evidence="1 2">JCM 4557</strain>
    </source>
</reference>